<evidence type="ECO:0000313" key="2">
    <source>
        <dbReference type="Proteomes" id="UP000005038"/>
    </source>
</evidence>
<comment type="caution">
    <text evidence="1">The sequence shown here is derived from an EMBL/GenBank/DDBJ whole genome shotgun (WGS) entry which is preliminary data.</text>
</comment>
<evidence type="ECO:0000313" key="1">
    <source>
        <dbReference type="EMBL" id="GAB36669.1"/>
    </source>
</evidence>
<name>H5TT61_GORO1</name>
<accession>H5TT61</accession>
<dbReference type="Proteomes" id="UP000005038">
    <property type="component" value="Unassembled WGS sequence"/>
</dbReference>
<dbReference type="STRING" id="1108044.GOOTI_232_00270"/>
<protein>
    <submittedName>
        <fullName evidence="1">Uncharacterized protein</fullName>
    </submittedName>
</protein>
<organism evidence="1 2">
    <name type="scientific">Gordonia otitidis (strain DSM 44809 / CCUG 52243 / JCM 12355 / NBRC 100426 / IFM 10032)</name>
    <dbReference type="NCBI Taxonomy" id="1108044"/>
    <lineage>
        <taxon>Bacteria</taxon>
        <taxon>Bacillati</taxon>
        <taxon>Actinomycetota</taxon>
        <taxon>Actinomycetes</taxon>
        <taxon>Mycobacteriales</taxon>
        <taxon>Gordoniaceae</taxon>
        <taxon>Gordonia</taxon>
    </lineage>
</organism>
<dbReference type="OrthoDB" id="4380191at2"/>
<keyword evidence="2" id="KW-1185">Reference proteome</keyword>
<sequence length="131" mass="13652">MLFTAILIILLVVAVAAMIMRYRGQRIGGFGGGNTAGYAQGTLTVTGVSEQNEPDSKGQMFCTISGTINGPGTNPTEVYGTMILSAGEPWPQIGSEHAVVYKPGKTATTWSFGQLPPMQTPEVPPSAPPPA</sequence>
<dbReference type="RefSeq" id="WP_007240832.1">
    <property type="nucleotide sequence ID" value="NZ_BAFB01000232.1"/>
</dbReference>
<proteinExistence type="predicted"/>
<reference evidence="1" key="1">
    <citation type="submission" date="2012-02" db="EMBL/GenBank/DDBJ databases">
        <title>Whole genome shotgun sequence of Gordonia otitidis NBRC 100426.</title>
        <authorList>
            <person name="Yoshida I."/>
            <person name="Hosoyama A."/>
            <person name="Tsuchikane K."/>
            <person name="Katsumata H."/>
            <person name="Yamazaki S."/>
            <person name="Fujita N."/>
        </authorList>
    </citation>
    <scope>NUCLEOTIDE SEQUENCE [LARGE SCALE GENOMIC DNA]</scope>
    <source>
        <strain evidence="1">NBRC 100426</strain>
    </source>
</reference>
<dbReference type="AlphaFoldDB" id="H5TT61"/>
<dbReference type="EMBL" id="BAFB01000232">
    <property type="protein sequence ID" value="GAB36669.1"/>
    <property type="molecule type" value="Genomic_DNA"/>
</dbReference>
<gene>
    <name evidence="1" type="ORF">GOOTI_232_00270</name>
</gene>